<feature type="compositionally biased region" description="Polar residues" evidence="1">
    <location>
        <begin position="62"/>
        <end position="72"/>
    </location>
</feature>
<feature type="region of interest" description="Disordered" evidence="1">
    <location>
        <begin position="1"/>
        <end position="73"/>
    </location>
</feature>
<sequence length="99" mass="10851">LVFALSGRTPHYGAATPAYEGGRTPVHSSSAWDPTVTNTPAHTLNDDVMQYDEPDSPFNVPSPGTLNPQTPGYNPDTPMGTFFLILCVFLTKNVEWIWI</sequence>
<dbReference type="AlphaFoldDB" id="A0A0M3JK23"/>
<proteinExistence type="predicted"/>
<protein>
    <submittedName>
        <fullName evidence="2">Transcription elongation factor SPT5 (inferred by orthology to a C. elegans protein)</fullName>
    </submittedName>
</protein>
<name>A0A0M3JK23_ANISI</name>
<feature type="compositionally biased region" description="Polar residues" evidence="1">
    <location>
        <begin position="26"/>
        <end position="42"/>
    </location>
</feature>
<accession>A0A0M3JK23</accession>
<evidence type="ECO:0000313" key="2">
    <source>
        <dbReference type="WBParaSite" id="ASIM_0000799501-mRNA-1"/>
    </source>
</evidence>
<organism evidence="2">
    <name type="scientific">Anisakis simplex</name>
    <name type="common">Herring worm</name>
    <dbReference type="NCBI Taxonomy" id="6269"/>
    <lineage>
        <taxon>Eukaryota</taxon>
        <taxon>Metazoa</taxon>
        <taxon>Ecdysozoa</taxon>
        <taxon>Nematoda</taxon>
        <taxon>Chromadorea</taxon>
        <taxon>Rhabditida</taxon>
        <taxon>Spirurina</taxon>
        <taxon>Ascaridomorpha</taxon>
        <taxon>Ascaridoidea</taxon>
        <taxon>Anisakidae</taxon>
        <taxon>Anisakis</taxon>
        <taxon>Anisakis simplex complex</taxon>
    </lineage>
</organism>
<evidence type="ECO:0000256" key="1">
    <source>
        <dbReference type="SAM" id="MobiDB-lite"/>
    </source>
</evidence>
<reference evidence="2" key="1">
    <citation type="submission" date="2017-02" db="UniProtKB">
        <authorList>
            <consortium name="WormBaseParasite"/>
        </authorList>
    </citation>
    <scope>IDENTIFICATION</scope>
</reference>
<dbReference type="WBParaSite" id="ASIM_0000799501-mRNA-1">
    <property type="protein sequence ID" value="ASIM_0000799501-mRNA-1"/>
    <property type="gene ID" value="ASIM_0000799501"/>
</dbReference>